<gene>
    <name evidence="2" type="ORF">N8I74_17555</name>
</gene>
<keyword evidence="3" id="KW-1185">Reference proteome</keyword>
<protein>
    <submittedName>
        <fullName evidence="2">Uncharacterized protein</fullName>
    </submittedName>
</protein>
<evidence type="ECO:0000256" key="1">
    <source>
        <dbReference type="SAM" id="MobiDB-lite"/>
    </source>
</evidence>
<evidence type="ECO:0000313" key="3">
    <source>
        <dbReference type="Proteomes" id="UP001061302"/>
    </source>
</evidence>
<feature type="compositionally biased region" description="Basic and acidic residues" evidence="1">
    <location>
        <begin position="1"/>
        <end position="10"/>
    </location>
</feature>
<proteinExistence type="predicted"/>
<name>A0ABY6DL63_9NEIS</name>
<evidence type="ECO:0000313" key="2">
    <source>
        <dbReference type="EMBL" id="UXY15097.1"/>
    </source>
</evidence>
<dbReference type="RefSeq" id="WP_263124478.1">
    <property type="nucleotide sequence ID" value="NZ_CP106753.1"/>
</dbReference>
<feature type="region of interest" description="Disordered" evidence="1">
    <location>
        <begin position="1"/>
        <end position="35"/>
    </location>
</feature>
<sequence>MHPIAPERHAMRQRQPPAAAVPHVARNRPHRARTMRRCGKAGVSLGWSFHGVCSQQAPIEASAGRIRLPGNPAGRIALDPAHNARHSVALLCPLLMRRLRAGR</sequence>
<dbReference type="Proteomes" id="UP001061302">
    <property type="component" value="Chromosome"/>
</dbReference>
<feature type="compositionally biased region" description="Basic residues" evidence="1">
    <location>
        <begin position="25"/>
        <end position="35"/>
    </location>
</feature>
<organism evidence="2 3">
    <name type="scientific">Chitiniphilus purpureus</name>
    <dbReference type="NCBI Taxonomy" id="2981137"/>
    <lineage>
        <taxon>Bacteria</taxon>
        <taxon>Pseudomonadati</taxon>
        <taxon>Pseudomonadota</taxon>
        <taxon>Betaproteobacteria</taxon>
        <taxon>Neisseriales</taxon>
        <taxon>Chitinibacteraceae</taxon>
        <taxon>Chitiniphilus</taxon>
    </lineage>
</organism>
<dbReference type="EMBL" id="CP106753">
    <property type="protein sequence ID" value="UXY15097.1"/>
    <property type="molecule type" value="Genomic_DNA"/>
</dbReference>
<reference evidence="2" key="1">
    <citation type="submission" date="2022-10" db="EMBL/GenBank/DDBJ databases">
        <title>Chitiniphilus purpureus sp. nov., a novel chitin-degrading bacterium isolated from crawfish pond sediment.</title>
        <authorList>
            <person name="Li K."/>
        </authorList>
    </citation>
    <scope>NUCLEOTIDE SEQUENCE</scope>
    <source>
        <strain evidence="2">CD1</strain>
    </source>
</reference>
<accession>A0ABY6DL63</accession>